<reference evidence="2" key="2">
    <citation type="submission" date="2021-03" db="UniProtKB">
        <authorList>
            <consortium name="EnsemblPlants"/>
        </authorList>
    </citation>
    <scope>IDENTIFICATION</scope>
</reference>
<reference evidence="2" key="1">
    <citation type="submission" date="2018-11" db="EMBL/GenBank/DDBJ databases">
        <authorList>
            <person name="Grassa J C."/>
        </authorList>
    </citation>
    <scope>NUCLEOTIDE SEQUENCE [LARGE SCALE GENOMIC DNA]</scope>
</reference>
<keyword evidence="3" id="KW-1185">Reference proteome</keyword>
<dbReference type="AlphaFoldDB" id="A0A803NTE7"/>
<dbReference type="Gramene" id="evm.model.02.1382">
    <property type="protein sequence ID" value="cds.evm.model.02.1382"/>
    <property type="gene ID" value="evm.TU.02.1382"/>
</dbReference>
<feature type="compositionally biased region" description="Low complexity" evidence="1">
    <location>
        <begin position="74"/>
        <end position="87"/>
    </location>
</feature>
<feature type="compositionally biased region" description="Polar residues" evidence="1">
    <location>
        <begin position="58"/>
        <end position="68"/>
    </location>
</feature>
<dbReference type="Proteomes" id="UP000596661">
    <property type="component" value="Chromosome 2"/>
</dbReference>
<dbReference type="EnsemblPlants" id="evm.model.02.1382">
    <property type="protein sequence ID" value="cds.evm.model.02.1382"/>
    <property type="gene ID" value="evm.TU.02.1382"/>
</dbReference>
<evidence type="ECO:0000256" key="1">
    <source>
        <dbReference type="SAM" id="MobiDB-lite"/>
    </source>
</evidence>
<dbReference type="EMBL" id="UZAU01000185">
    <property type="status" value="NOT_ANNOTATED_CDS"/>
    <property type="molecule type" value="Genomic_DNA"/>
</dbReference>
<evidence type="ECO:0000313" key="3">
    <source>
        <dbReference type="Proteomes" id="UP000596661"/>
    </source>
</evidence>
<feature type="compositionally biased region" description="Polar residues" evidence="1">
    <location>
        <begin position="27"/>
        <end position="41"/>
    </location>
</feature>
<accession>A0A803NTE7</accession>
<name>A0A803NTE7_CANSA</name>
<protein>
    <submittedName>
        <fullName evidence="2">Uncharacterized protein</fullName>
    </submittedName>
</protein>
<evidence type="ECO:0000313" key="2">
    <source>
        <dbReference type="EnsemblPlants" id="cds.evm.model.02.1382"/>
    </source>
</evidence>
<proteinExistence type="predicted"/>
<feature type="region of interest" description="Disordered" evidence="1">
    <location>
        <begin position="1"/>
        <end position="96"/>
    </location>
</feature>
<organism evidence="2 3">
    <name type="scientific">Cannabis sativa</name>
    <name type="common">Hemp</name>
    <name type="synonym">Marijuana</name>
    <dbReference type="NCBI Taxonomy" id="3483"/>
    <lineage>
        <taxon>Eukaryota</taxon>
        <taxon>Viridiplantae</taxon>
        <taxon>Streptophyta</taxon>
        <taxon>Embryophyta</taxon>
        <taxon>Tracheophyta</taxon>
        <taxon>Spermatophyta</taxon>
        <taxon>Magnoliopsida</taxon>
        <taxon>eudicotyledons</taxon>
        <taxon>Gunneridae</taxon>
        <taxon>Pentapetalae</taxon>
        <taxon>rosids</taxon>
        <taxon>fabids</taxon>
        <taxon>Rosales</taxon>
        <taxon>Cannabaceae</taxon>
        <taxon>Cannabis</taxon>
    </lineage>
</organism>
<sequence>MPTVKDSKQSSKIKLGRNGQPRDPVTMVQTRKTTTSTSSGLPNDPMTTDLDVCVPPTTGGSTNLTNVANPDIPTNPANLPNPTNPANSVDPCNTRN</sequence>